<dbReference type="PIRSF" id="PIRSF002741">
    <property type="entry name" value="MppA"/>
    <property type="match status" value="1"/>
</dbReference>
<name>A0ABM9XN37_9CORY</name>
<comment type="similarity">
    <text evidence="2">Belongs to the bacterial solute-binding protein 5 family.</text>
</comment>
<comment type="caution">
    <text evidence="5">The sequence shown here is derived from an EMBL/GenBank/DDBJ whole genome shotgun (WGS) entry which is preliminary data.</text>
</comment>
<evidence type="ECO:0000256" key="3">
    <source>
        <dbReference type="ARBA" id="ARBA00022729"/>
    </source>
</evidence>
<dbReference type="Gene3D" id="3.10.105.10">
    <property type="entry name" value="Dipeptide-binding Protein, Domain 3"/>
    <property type="match status" value="1"/>
</dbReference>
<proteinExistence type="inferred from homology"/>
<evidence type="ECO:0000313" key="5">
    <source>
        <dbReference type="EMBL" id="EEI62579.1"/>
    </source>
</evidence>
<dbReference type="EMBL" id="ACHF01000067">
    <property type="protein sequence ID" value="EEI62579.1"/>
    <property type="molecule type" value="Genomic_DNA"/>
</dbReference>
<evidence type="ECO:0000313" key="6">
    <source>
        <dbReference type="Proteomes" id="UP000006237"/>
    </source>
</evidence>
<dbReference type="Gene3D" id="3.40.190.10">
    <property type="entry name" value="Periplasmic binding protein-like II"/>
    <property type="match status" value="1"/>
</dbReference>
<accession>A0ABM9XN37</accession>
<comment type="subcellular location">
    <subcellularLocation>
        <location evidence="1">Cell membrane</location>
        <topology evidence="1">Lipid-anchor</topology>
    </subcellularLocation>
</comment>
<keyword evidence="3" id="KW-0732">Signal</keyword>
<reference evidence="5 6" key="1">
    <citation type="submission" date="2009-01" db="EMBL/GenBank/DDBJ databases">
        <authorList>
            <person name="Qin X."/>
            <person name="Bachman B."/>
            <person name="Battles P."/>
            <person name="Bell A."/>
            <person name="Bess C."/>
            <person name="Bickham C."/>
            <person name="Chaboub L."/>
            <person name="Chen D."/>
            <person name="Coyle M."/>
            <person name="Deiros D.R."/>
            <person name="Dinh H."/>
            <person name="Forbes L."/>
            <person name="Fowler G."/>
            <person name="Francisco L."/>
            <person name="Fu Q."/>
            <person name="Gubbala S."/>
            <person name="Hale W."/>
            <person name="Han Y."/>
            <person name="Hemphill L."/>
            <person name="Highlander S.K."/>
            <person name="Hirani K."/>
            <person name="Hogues M."/>
            <person name="Jackson L."/>
            <person name="Jakkamsetti A."/>
            <person name="Javaid M."/>
            <person name="Jiang H."/>
            <person name="Korchina V."/>
            <person name="Kovar C."/>
            <person name="Lara F."/>
            <person name="Lee S."/>
            <person name="Mata R."/>
            <person name="Mathew T."/>
            <person name="Moen C."/>
            <person name="Morales K."/>
            <person name="Munidasa M."/>
            <person name="Nazareth L."/>
            <person name="Ngo R."/>
            <person name="Nguyen L."/>
            <person name="Okwuonu G."/>
            <person name="Ongeri F."/>
            <person name="Patil S."/>
            <person name="Petrosino J."/>
            <person name="Pham C."/>
            <person name="Pham P."/>
            <person name="Pu L.-L."/>
            <person name="Puazo M."/>
            <person name="Raj R."/>
            <person name="Reid J."/>
            <person name="Rouhana J."/>
            <person name="Saada N."/>
            <person name="Shang Y."/>
            <person name="Simmons D."/>
            <person name="Thornton R."/>
            <person name="Warren J."/>
            <person name="Weissenberger G."/>
            <person name="Zhang J."/>
            <person name="Zhang L."/>
            <person name="Zhou C."/>
            <person name="Zhu D."/>
            <person name="Muzny D."/>
            <person name="Worley K."/>
            <person name="Gibbs R."/>
        </authorList>
    </citation>
    <scope>NUCLEOTIDE SEQUENCE [LARGE SCALE GENOMIC DNA]</scope>
    <source>
        <strain evidence="5 6">ATCC 51866</strain>
    </source>
</reference>
<evidence type="ECO:0000259" key="4">
    <source>
        <dbReference type="Pfam" id="PF00496"/>
    </source>
</evidence>
<dbReference type="PANTHER" id="PTHR30290:SF83">
    <property type="entry name" value="ABC TRANSPORTER SUBSTRATE-BINDING PROTEIN"/>
    <property type="match status" value="1"/>
</dbReference>
<organism evidence="5 6">
    <name type="scientific">Corynebacterium glucuronolyticum ATCC 51866</name>
    <dbReference type="NCBI Taxonomy" id="548478"/>
    <lineage>
        <taxon>Bacteria</taxon>
        <taxon>Bacillati</taxon>
        <taxon>Actinomycetota</taxon>
        <taxon>Actinomycetes</taxon>
        <taxon>Mycobacteriales</taxon>
        <taxon>Corynebacteriaceae</taxon>
        <taxon>Corynebacterium</taxon>
    </lineage>
</organism>
<dbReference type="InterPro" id="IPR000914">
    <property type="entry name" value="SBP_5_dom"/>
</dbReference>
<evidence type="ECO:0000256" key="1">
    <source>
        <dbReference type="ARBA" id="ARBA00004193"/>
    </source>
</evidence>
<evidence type="ECO:0000256" key="2">
    <source>
        <dbReference type="ARBA" id="ARBA00005695"/>
    </source>
</evidence>
<dbReference type="Proteomes" id="UP000006237">
    <property type="component" value="Unassembled WGS sequence"/>
</dbReference>
<sequence length="542" mass="59048">MKFLKRLFRNAKNGESVFLKKTIAALTAGMLAFSLASCSNSESSSAAGGNYITARGSEPQNPLLPANTNEVGGGNIVDLIYSGLVYYDADGKIQNEMAESIDLEGDKTYKVTLKDGISFSDGSPITSESFVKAWNKAVEESMLSAYFFEPILGYKEGGSSMEGLKIIDDKTFTIELAQPEADFPTRLGYSAFFPMHESAYDDLNAYGENPIGNGPYKLAEWNHNKDATIVPNEEYDGVRTPKNDGVQFVFYAQNDAAYSDLLAGNLDITDAIPDSAFSTFENELGDRAVNQPAAIFQSFTIPESLPHFKGEEGNLRRQALSYAINREEITSTIFGGTRTPATDFTSPVIPGHSDSLAGAEVLTYNPEKAKELWEKADKISPFEGSVKISYNADGGHQAWVDAVANSIRNTLGVEAVGDPYPDFKSLRDEITNRTITSAFRTGWQADYPSLGNFLGPLYATGGGSNDGDYSNPEFDKLLKQAAGAPDPESANVFYNQAQELLLKDLPAIPLWYANVTGGYSENVDNVVFSWKSVPVYDQITKK</sequence>
<dbReference type="InterPro" id="IPR023765">
    <property type="entry name" value="SBP_5_CS"/>
</dbReference>
<dbReference type="InterPro" id="IPR039424">
    <property type="entry name" value="SBP_5"/>
</dbReference>
<feature type="domain" description="Solute-binding protein family 5" evidence="4">
    <location>
        <begin position="92"/>
        <end position="464"/>
    </location>
</feature>
<dbReference type="Pfam" id="PF00496">
    <property type="entry name" value="SBP_bac_5"/>
    <property type="match status" value="1"/>
</dbReference>
<keyword evidence="6" id="KW-1185">Reference proteome</keyword>
<dbReference type="PANTHER" id="PTHR30290">
    <property type="entry name" value="PERIPLASMIC BINDING COMPONENT OF ABC TRANSPORTER"/>
    <property type="match status" value="1"/>
</dbReference>
<protein>
    <submittedName>
        <fullName evidence="5">ABC transporter, substrate-binding protein, family 5</fullName>
    </submittedName>
</protein>
<dbReference type="CDD" id="cd00995">
    <property type="entry name" value="PBP2_NikA_DppA_OppA_like"/>
    <property type="match status" value="1"/>
</dbReference>
<dbReference type="PROSITE" id="PS01040">
    <property type="entry name" value="SBP_BACTERIAL_5"/>
    <property type="match status" value="1"/>
</dbReference>
<gene>
    <name evidence="5" type="ORF">HMPREF0293_1728</name>
</gene>
<dbReference type="Gene3D" id="3.90.76.10">
    <property type="entry name" value="Dipeptide-binding Protein, Domain 1"/>
    <property type="match status" value="1"/>
</dbReference>
<dbReference type="SUPFAM" id="SSF53850">
    <property type="entry name" value="Periplasmic binding protein-like II"/>
    <property type="match status" value="1"/>
</dbReference>
<dbReference type="InterPro" id="IPR030678">
    <property type="entry name" value="Peptide/Ni-bd"/>
</dbReference>